<dbReference type="GO" id="GO:0008270">
    <property type="term" value="F:zinc ion binding"/>
    <property type="evidence" value="ECO:0007669"/>
    <property type="project" value="UniProtKB-KW"/>
</dbReference>
<dbReference type="InterPro" id="IPR050331">
    <property type="entry name" value="Zinc_finger"/>
</dbReference>
<protein>
    <recommendedName>
        <fullName evidence="8">C2H2-type domain-containing protein</fullName>
    </recommendedName>
</protein>
<comment type="subcellular location">
    <subcellularLocation>
        <location evidence="1">Nucleus</location>
    </subcellularLocation>
</comment>
<organism evidence="9 10">
    <name type="scientific">Operophtera brumata</name>
    <name type="common">Winter moth</name>
    <name type="synonym">Phalaena brumata</name>
    <dbReference type="NCBI Taxonomy" id="104452"/>
    <lineage>
        <taxon>Eukaryota</taxon>
        <taxon>Metazoa</taxon>
        <taxon>Ecdysozoa</taxon>
        <taxon>Arthropoda</taxon>
        <taxon>Hexapoda</taxon>
        <taxon>Insecta</taxon>
        <taxon>Pterygota</taxon>
        <taxon>Neoptera</taxon>
        <taxon>Endopterygota</taxon>
        <taxon>Lepidoptera</taxon>
        <taxon>Glossata</taxon>
        <taxon>Ditrysia</taxon>
        <taxon>Geometroidea</taxon>
        <taxon>Geometridae</taxon>
        <taxon>Larentiinae</taxon>
        <taxon>Operophtera</taxon>
    </lineage>
</organism>
<dbReference type="SMART" id="SM00355">
    <property type="entry name" value="ZnF_C2H2"/>
    <property type="match status" value="5"/>
</dbReference>
<keyword evidence="5" id="KW-0862">Zinc</keyword>
<dbReference type="FunFam" id="3.30.160.60:FF:000100">
    <property type="entry name" value="Zinc finger 45-like"/>
    <property type="match status" value="1"/>
</dbReference>
<dbReference type="Proteomes" id="UP000037510">
    <property type="component" value="Unassembled WGS sequence"/>
</dbReference>
<sequence>MDSNSKDHRCKICNKTFKSTYKLKAHLFYHKAVPGRFTCSLCLKEYYRKDEYKRHIAVHKNEQKLHVCDHCGRGFVDKRNLINHLYIHDDLYVPSKRYNCIVCDVSYCEERLLKYHIRKHHMNLDNNVPIYTNKNLNESWIEPAMDFQSCVQITKVKNNMLSIKKCKIKIKNESDKALHNKIIQPSSIEQCKIKQVTKVEADKSALQSYLASVFALKDNLYSKAICDYCNKQMLKKSLIVHIRERHMKMRRFHCYICNSSFNRHYHLSDHICGKDINVP</sequence>
<name>A0A0L7KC48_OPEBR</name>
<dbReference type="GO" id="GO:0010468">
    <property type="term" value="P:regulation of gene expression"/>
    <property type="evidence" value="ECO:0007669"/>
    <property type="project" value="TreeGrafter"/>
</dbReference>
<dbReference type="InterPro" id="IPR036236">
    <property type="entry name" value="Znf_C2H2_sf"/>
</dbReference>
<keyword evidence="4 7" id="KW-0863">Zinc-finger</keyword>
<evidence type="ECO:0000313" key="10">
    <source>
        <dbReference type="Proteomes" id="UP000037510"/>
    </source>
</evidence>
<dbReference type="AlphaFoldDB" id="A0A0L7KC48"/>
<feature type="domain" description="C2H2-type" evidence="8">
    <location>
        <begin position="66"/>
        <end position="88"/>
    </location>
</feature>
<keyword evidence="10" id="KW-1185">Reference proteome</keyword>
<dbReference type="EMBL" id="JTDY01010172">
    <property type="protein sequence ID" value="KOB60494.1"/>
    <property type="molecule type" value="Genomic_DNA"/>
</dbReference>
<evidence type="ECO:0000256" key="2">
    <source>
        <dbReference type="ARBA" id="ARBA00022723"/>
    </source>
</evidence>
<evidence type="ECO:0000259" key="8">
    <source>
        <dbReference type="PROSITE" id="PS50157"/>
    </source>
</evidence>
<dbReference type="InterPro" id="IPR013087">
    <property type="entry name" value="Znf_C2H2_type"/>
</dbReference>
<dbReference type="GO" id="GO:0005634">
    <property type="term" value="C:nucleus"/>
    <property type="evidence" value="ECO:0007669"/>
    <property type="project" value="UniProtKB-SubCell"/>
</dbReference>
<evidence type="ECO:0000256" key="5">
    <source>
        <dbReference type="ARBA" id="ARBA00022833"/>
    </source>
</evidence>
<dbReference type="PANTHER" id="PTHR16515">
    <property type="entry name" value="PR DOMAIN ZINC FINGER PROTEIN"/>
    <property type="match status" value="1"/>
</dbReference>
<accession>A0A0L7KC48</accession>
<dbReference type="SUPFAM" id="SSF57667">
    <property type="entry name" value="beta-beta-alpha zinc fingers"/>
    <property type="match status" value="3"/>
</dbReference>
<dbReference type="Pfam" id="PF00096">
    <property type="entry name" value="zf-C2H2"/>
    <property type="match status" value="3"/>
</dbReference>
<comment type="caution">
    <text evidence="9">The sequence shown here is derived from an EMBL/GenBank/DDBJ whole genome shotgun (WGS) entry which is preliminary data.</text>
</comment>
<dbReference type="PROSITE" id="PS00028">
    <property type="entry name" value="ZINC_FINGER_C2H2_1"/>
    <property type="match status" value="3"/>
</dbReference>
<reference evidence="9 10" key="1">
    <citation type="journal article" date="2015" name="Genome Biol. Evol.">
        <title>The genome of winter moth (Operophtera brumata) provides a genomic perspective on sexual dimorphism and phenology.</title>
        <authorList>
            <person name="Derks M.F."/>
            <person name="Smit S."/>
            <person name="Salis L."/>
            <person name="Schijlen E."/>
            <person name="Bossers A."/>
            <person name="Mateman C."/>
            <person name="Pijl A.S."/>
            <person name="de Ridder D."/>
            <person name="Groenen M.A."/>
            <person name="Visser M.E."/>
            <person name="Megens H.J."/>
        </authorList>
    </citation>
    <scope>NUCLEOTIDE SEQUENCE [LARGE SCALE GENOMIC DNA]</scope>
    <source>
        <strain evidence="9">WM2013NL</strain>
        <tissue evidence="9">Head and thorax</tissue>
    </source>
</reference>
<feature type="domain" description="C2H2-type" evidence="8">
    <location>
        <begin position="37"/>
        <end position="64"/>
    </location>
</feature>
<evidence type="ECO:0000313" key="9">
    <source>
        <dbReference type="EMBL" id="KOB60494.1"/>
    </source>
</evidence>
<evidence type="ECO:0000256" key="1">
    <source>
        <dbReference type="ARBA" id="ARBA00004123"/>
    </source>
</evidence>
<dbReference type="Gene3D" id="3.30.160.60">
    <property type="entry name" value="Classic Zinc Finger"/>
    <property type="match status" value="3"/>
</dbReference>
<evidence type="ECO:0000256" key="6">
    <source>
        <dbReference type="ARBA" id="ARBA00023242"/>
    </source>
</evidence>
<dbReference type="STRING" id="104452.A0A0L7KC48"/>
<proteinExistence type="predicted"/>
<feature type="domain" description="C2H2-type" evidence="8">
    <location>
        <begin position="8"/>
        <end position="30"/>
    </location>
</feature>
<gene>
    <name evidence="9" type="ORF">OBRU01_24440</name>
</gene>
<dbReference type="PROSITE" id="PS50157">
    <property type="entry name" value="ZINC_FINGER_C2H2_2"/>
    <property type="match status" value="3"/>
</dbReference>
<keyword evidence="3" id="KW-0677">Repeat</keyword>
<evidence type="ECO:0000256" key="4">
    <source>
        <dbReference type="ARBA" id="ARBA00022771"/>
    </source>
</evidence>
<evidence type="ECO:0000256" key="3">
    <source>
        <dbReference type="ARBA" id="ARBA00022737"/>
    </source>
</evidence>
<dbReference type="PANTHER" id="PTHR16515:SF66">
    <property type="entry name" value="C2H2-TYPE DOMAIN-CONTAINING PROTEIN"/>
    <property type="match status" value="1"/>
</dbReference>
<keyword evidence="6" id="KW-0539">Nucleus</keyword>
<keyword evidence="2" id="KW-0479">Metal-binding</keyword>
<evidence type="ECO:0000256" key="7">
    <source>
        <dbReference type="PROSITE-ProRule" id="PRU00042"/>
    </source>
</evidence>